<proteinExistence type="predicted"/>
<dbReference type="InterPro" id="IPR050491">
    <property type="entry name" value="AmpC-like"/>
</dbReference>
<feature type="signal peptide" evidence="1">
    <location>
        <begin position="1"/>
        <end position="27"/>
    </location>
</feature>
<dbReference type="SUPFAM" id="SSF54427">
    <property type="entry name" value="NTF2-like"/>
    <property type="match status" value="1"/>
</dbReference>
<dbReference type="PANTHER" id="PTHR46825:SF7">
    <property type="entry name" value="D-ALANYL-D-ALANINE CARBOXYPEPTIDASE"/>
    <property type="match status" value="1"/>
</dbReference>
<keyword evidence="5" id="KW-1185">Reference proteome</keyword>
<name>A0A4U0EYH9_9FLAO</name>
<dbReference type="OrthoDB" id="9793489at2"/>
<comment type="caution">
    <text evidence="4">The sequence shown here is derived from an EMBL/GenBank/DDBJ whole genome shotgun (WGS) entry which is preliminary data.</text>
</comment>
<evidence type="ECO:0000259" key="3">
    <source>
        <dbReference type="Pfam" id="PF13474"/>
    </source>
</evidence>
<dbReference type="Pfam" id="PF13474">
    <property type="entry name" value="SnoaL_3"/>
    <property type="match status" value="1"/>
</dbReference>
<dbReference type="InterPro" id="IPR032710">
    <property type="entry name" value="NTF2-like_dom_sf"/>
</dbReference>
<dbReference type="Proteomes" id="UP000307657">
    <property type="component" value="Unassembled WGS sequence"/>
</dbReference>
<feature type="domain" description="SnoaL-like" evidence="3">
    <location>
        <begin position="407"/>
        <end position="511"/>
    </location>
</feature>
<dbReference type="InterPro" id="IPR012338">
    <property type="entry name" value="Beta-lactam/transpept-like"/>
</dbReference>
<dbReference type="Pfam" id="PF00144">
    <property type="entry name" value="Beta-lactamase"/>
    <property type="match status" value="1"/>
</dbReference>
<dbReference type="SUPFAM" id="SSF56601">
    <property type="entry name" value="beta-lactamase/transpeptidase-like"/>
    <property type="match status" value="1"/>
</dbReference>
<dbReference type="EMBL" id="SUPL01000002">
    <property type="protein sequence ID" value="TJY37076.1"/>
    <property type="molecule type" value="Genomic_DNA"/>
</dbReference>
<feature type="chain" id="PRO_5020240590" evidence="1">
    <location>
        <begin position="28"/>
        <end position="511"/>
    </location>
</feature>
<dbReference type="InterPro" id="IPR037401">
    <property type="entry name" value="SnoaL-like"/>
</dbReference>
<dbReference type="PANTHER" id="PTHR46825">
    <property type="entry name" value="D-ALANYL-D-ALANINE-CARBOXYPEPTIDASE/ENDOPEPTIDASE AMPH"/>
    <property type="match status" value="1"/>
</dbReference>
<evidence type="ECO:0000256" key="1">
    <source>
        <dbReference type="SAM" id="SignalP"/>
    </source>
</evidence>
<dbReference type="Gene3D" id="3.10.450.50">
    <property type="match status" value="1"/>
</dbReference>
<evidence type="ECO:0000313" key="4">
    <source>
        <dbReference type="EMBL" id="TJY37076.1"/>
    </source>
</evidence>
<accession>A0A4U0EYH9</accession>
<organism evidence="4 5">
    <name type="scientific">Pontimicrobium aquaticum</name>
    <dbReference type="NCBI Taxonomy" id="2565367"/>
    <lineage>
        <taxon>Bacteria</taxon>
        <taxon>Pseudomonadati</taxon>
        <taxon>Bacteroidota</taxon>
        <taxon>Flavobacteriia</taxon>
        <taxon>Flavobacteriales</taxon>
        <taxon>Flavobacteriaceae</taxon>
        <taxon>Pontimicrobium</taxon>
    </lineage>
</organism>
<evidence type="ECO:0000313" key="5">
    <source>
        <dbReference type="Proteomes" id="UP000307657"/>
    </source>
</evidence>
<reference evidence="4 5" key="1">
    <citation type="submission" date="2019-04" db="EMBL/GenBank/DDBJ databases">
        <title>Lacinutrix sp. nov., isolated from marine water.</title>
        <authorList>
            <person name="Kim W."/>
        </authorList>
    </citation>
    <scope>NUCLEOTIDE SEQUENCE [LARGE SCALE GENOMIC DNA]</scope>
    <source>
        <strain evidence="4 5">CAU 1491</strain>
    </source>
</reference>
<dbReference type="Gene3D" id="3.40.710.10">
    <property type="entry name" value="DD-peptidase/beta-lactamase superfamily"/>
    <property type="match status" value="1"/>
</dbReference>
<sequence length="511" mass="58746">MVVFNFNKMKKYITVIALCALSFNTYSQDVYSKLQESLQEKLDDISKQEGISGITCSVIFDDEHQINIASGYSDIEKNKKMQPDTRMLAGSVGKLFFNLVILKQIELGKIHFEDKASKYLGETDWFNSFPNSSDIKIVHLLNHTSGLPRHVFQPEFLNELKENPLKHRTPIECIKYISNKEAVHPAGRGWSYSDTNFILLGIIVEKVTSKTMYDLIDEAIIKPLDLKNTNPSDKLKLANLAQGYVGRQNPFQVPKKILDENGDLTLNPSFEWAGGGYVTNTIELAKLIKYIHESDYLSEDIKNKMRTPVHMRSGQPYYSGYGLGSFIWDKGGDVRYGHSGFFPGHVSQVEYSKNNQYGIAIQINNDDQYQLMQKYIYELDQVIAEHLDDINVAEINKNFKKQEDCWNNDDIECYMKAYASNGDQIQTISTGGVTFGYDNIISDYKRYFPKGRMGKLHYDNVNIRKLSDNLYFVTGRFNLKFENREQLLRGWFSVTTKKINGKWYMITDHSS</sequence>
<dbReference type="InterPro" id="IPR001466">
    <property type="entry name" value="Beta-lactam-related"/>
</dbReference>
<dbReference type="AlphaFoldDB" id="A0A4U0EYH9"/>
<gene>
    <name evidence="4" type="ORF">E5167_03780</name>
</gene>
<keyword evidence="1" id="KW-0732">Signal</keyword>
<feature type="domain" description="Beta-lactamase-related" evidence="2">
    <location>
        <begin position="40"/>
        <end position="367"/>
    </location>
</feature>
<protein>
    <submittedName>
        <fullName evidence="4">DUF4440 domain-containing protein</fullName>
    </submittedName>
</protein>
<evidence type="ECO:0000259" key="2">
    <source>
        <dbReference type="Pfam" id="PF00144"/>
    </source>
</evidence>